<dbReference type="EMBL" id="CAMGYJ010000006">
    <property type="protein sequence ID" value="CAI0430554.1"/>
    <property type="molecule type" value="Genomic_DNA"/>
</dbReference>
<proteinExistence type="predicted"/>
<evidence type="ECO:0000256" key="1">
    <source>
        <dbReference type="SAM" id="MobiDB-lite"/>
    </source>
</evidence>
<dbReference type="AlphaFoldDB" id="A0AAV0L7A2"/>
<evidence type="ECO:0000313" key="2">
    <source>
        <dbReference type="EMBL" id="CAI0430554.1"/>
    </source>
</evidence>
<organism evidence="2 3">
    <name type="scientific">Linum tenue</name>
    <dbReference type="NCBI Taxonomy" id="586396"/>
    <lineage>
        <taxon>Eukaryota</taxon>
        <taxon>Viridiplantae</taxon>
        <taxon>Streptophyta</taxon>
        <taxon>Embryophyta</taxon>
        <taxon>Tracheophyta</taxon>
        <taxon>Spermatophyta</taxon>
        <taxon>Magnoliopsida</taxon>
        <taxon>eudicotyledons</taxon>
        <taxon>Gunneridae</taxon>
        <taxon>Pentapetalae</taxon>
        <taxon>rosids</taxon>
        <taxon>fabids</taxon>
        <taxon>Malpighiales</taxon>
        <taxon>Linaceae</taxon>
        <taxon>Linum</taxon>
    </lineage>
</organism>
<keyword evidence="3" id="KW-1185">Reference proteome</keyword>
<sequence>ALGKRRREGVREGGGGQARGASLEEAAGDRSGVDGDVAAADEERRGEGGGGDESSLSHQAPIYA</sequence>
<protein>
    <submittedName>
        <fullName evidence="2">Uncharacterized protein</fullName>
    </submittedName>
</protein>
<feature type="non-terminal residue" evidence="2">
    <location>
        <position position="1"/>
    </location>
</feature>
<comment type="caution">
    <text evidence="2">The sequence shown here is derived from an EMBL/GenBank/DDBJ whole genome shotgun (WGS) entry which is preliminary data.</text>
</comment>
<name>A0AAV0L7A2_9ROSI</name>
<dbReference type="Proteomes" id="UP001154282">
    <property type="component" value="Unassembled WGS sequence"/>
</dbReference>
<gene>
    <name evidence="2" type="ORF">LITE_LOCUS22658</name>
</gene>
<evidence type="ECO:0000313" key="3">
    <source>
        <dbReference type="Proteomes" id="UP001154282"/>
    </source>
</evidence>
<feature type="region of interest" description="Disordered" evidence="1">
    <location>
        <begin position="1"/>
        <end position="64"/>
    </location>
</feature>
<reference evidence="2" key="1">
    <citation type="submission" date="2022-08" db="EMBL/GenBank/DDBJ databases">
        <authorList>
            <person name="Gutierrez-Valencia J."/>
        </authorList>
    </citation>
    <scope>NUCLEOTIDE SEQUENCE</scope>
</reference>
<accession>A0AAV0L7A2</accession>